<name>A0ACB8U269_9APHY</name>
<dbReference type="EMBL" id="MU274914">
    <property type="protein sequence ID" value="KAI0088371.1"/>
    <property type="molecule type" value="Genomic_DNA"/>
</dbReference>
<sequence>MGPARAVDRVRVFNLRELDEDAAVFPAFGLKFMADGSEHDVRHRLEAAARTTTLARPEPLLKIAAFTVQNLEALKIAVTWRLVEASWRIFIRGAHTNFKILWPSLSGGRRSYLPVTDAYSSGQSIRSIGDSSYVILLQHSPRSGTIVLLDTECCK</sequence>
<keyword evidence="2" id="KW-1185">Reference proteome</keyword>
<dbReference type="Proteomes" id="UP001055072">
    <property type="component" value="Unassembled WGS sequence"/>
</dbReference>
<accession>A0ACB8U269</accession>
<reference evidence="1" key="1">
    <citation type="journal article" date="2021" name="Environ. Microbiol.">
        <title>Gene family expansions and transcriptome signatures uncover fungal adaptations to wood decay.</title>
        <authorList>
            <person name="Hage H."/>
            <person name="Miyauchi S."/>
            <person name="Viragh M."/>
            <person name="Drula E."/>
            <person name="Min B."/>
            <person name="Chaduli D."/>
            <person name="Navarro D."/>
            <person name="Favel A."/>
            <person name="Norest M."/>
            <person name="Lesage-Meessen L."/>
            <person name="Balint B."/>
            <person name="Merenyi Z."/>
            <person name="de Eugenio L."/>
            <person name="Morin E."/>
            <person name="Martinez A.T."/>
            <person name="Baldrian P."/>
            <person name="Stursova M."/>
            <person name="Martinez M.J."/>
            <person name="Novotny C."/>
            <person name="Magnuson J.K."/>
            <person name="Spatafora J.W."/>
            <person name="Maurice S."/>
            <person name="Pangilinan J."/>
            <person name="Andreopoulos W."/>
            <person name="LaButti K."/>
            <person name="Hundley H."/>
            <person name="Na H."/>
            <person name="Kuo A."/>
            <person name="Barry K."/>
            <person name="Lipzen A."/>
            <person name="Henrissat B."/>
            <person name="Riley R."/>
            <person name="Ahrendt S."/>
            <person name="Nagy L.G."/>
            <person name="Grigoriev I.V."/>
            <person name="Martin F."/>
            <person name="Rosso M.N."/>
        </authorList>
    </citation>
    <scope>NUCLEOTIDE SEQUENCE</scope>
    <source>
        <strain evidence="1">CBS 384.51</strain>
    </source>
</reference>
<proteinExistence type="predicted"/>
<comment type="caution">
    <text evidence="1">The sequence shown here is derived from an EMBL/GenBank/DDBJ whole genome shotgun (WGS) entry which is preliminary data.</text>
</comment>
<gene>
    <name evidence="1" type="ORF">BDY19DRAFT_906859</name>
</gene>
<organism evidence="1 2">
    <name type="scientific">Irpex rosettiformis</name>
    <dbReference type="NCBI Taxonomy" id="378272"/>
    <lineage>
        <taxon>Eukaryota</taxon>
        <taxon>Fungi</taxon>
        <taxon>Dikarya</taxon>
        <taxon>Basidiomycota</taxon>
        <taxon>Agaricomycotina</taxon>
        <taxon>Agaricomycetes</taxon>
        <taxon>Polyporales</taxon>
        <taxon>Irpicaceae</taxon>
        <taxon>Irpex</taxon>
    </lineage>
</organism>
<protein>
    <submittedName>
        <fullName evidence="1">Uncharacterized protein</fullName>
    </submittedName>
</protein>
<evidence type="ECO:0000313" key="2">
    <source>
        <dbReference type="Proteomes" id="UP001055072"/>
    </source>
</evidence>
<evidence type="ECO:0000313" key="1">
    <source>
        <dbReference type="EMBL" id="KAI0088371.1"/>
    </source>
</evidence>